<evidence type="ECO:0000313" key="2">
    <source>
        <dbReference type="Proteomes" id="UP000270924"/>
    </source>
</evidence>
<dbReference type="OrthoDB" id="1434354at2759"/>
<accession>A0A3P7DUJ2</accession>
<dbReference type="SUPFAM" id="SSF46938">
    <property type="entry name" value="CRAL/TRIO N-terminal domain"/>
    <property type="match status" value="1"/>
</dbReference>
<keyword evidence="2" id="KW-1185">Reference proteome</keyword>
<name>A0A3P7DUJ2_WUCBA</name>
<dbReference type="AlphaFoldDB" id="A0A3P7DUJ2"/>
<evidence type="ECO:0000313" key="1">
    <source>
        <dbReference type="EMBL" id="VDM13711.1"/>
    </source>
</evidence>
<dbReference type="EMBL" id="UYWW01004745">
    <property type="protein sequence ID" value="VDM13711.1"/>
    <property type="molecule type" value="Genomic_DNA"/>
</dbReference>
<protein>
    <submittedName>
        <fullName evidence="1">Uncharacterized protein</fullName>
    </submittedName>
</protein>
<dbReference type="Gene3D" id="3.40.525.10">
    <property type="entry name" value="CRAL-TRIO lipid binding domain"/>
    <property type="match status" value="1"/>
</dbReference>
<reference evidence="1 2" key="1">
    <citation type="submission" date="2018-11" db="EMBL/GenBank/DDBJ databases">
        <authorList>
            <consortium name="Pathogen Informatics"/>
        </authorList>
    </citation>
    <scope>NUCLEOTIDE SEQUENCE [LARGE SCALE GENOMIC DNA]</scope>
</reference>
<organism evidence="1 2">
    <name type="scientific">Wuchereria bancrofti</name>
    <dbReference type="NCBI Taxonomy" id="6293"/>
    <lineage>
        <taxon>Eukaryota</taxon>
        <taxon>Metazoa</taxon>
        <taxon>Ecdysozoa</taxon>
        <taxon>Nematoda</taxon>
        <taxon>Chromadorea</taxon>
        <taxon>Rhabditida</taxon>
        <taxon>Spirurina</taxon>
        <taxon>Spiruromorpha</taxon>
        <taxon>Filarioidea</taxon>
        <taxon>Onchocercidae</taxon>
        <taxon>Wuchereria</taxon>
    </lineage>
</organism>
<gene>
    <name evidence="1" type="ORF">WBA_LOCUS7097</name>
</gene>
<dbReference type="InterPro" id="IPR036865">
    <property type="entry name" value="CRAL-TRIO_dom_sf"/>
</dbReference>
<dbReference type="Proteomes" id="UP000270924">
    <property type="component" value="Unassembled WGS sequence"/>
</dbReference>
<sequence length="110" mass="13071">MNLNEISESDRALIEQLREAIREELLLVPAYDDDFSLLRWITGWDRKIDLIIPKIKFSLRAISALELDKEDFSTLEKVSAYCDSISEPLKYIPGYLFFFVCFFFRMKFCR</sequence>
<dbReference type="InterPro" id="IPR036273">
    <property type="entry name" value="CRAL/TRIO_N_dom_sf"/>
</dbReference>
<dbReference type="InParanoid" id="A0A3P7DUJ2"/>
<proteinExistence type="predicted"/>